<evidence type="ECO:0000259" key="2">
    <source>
        <dbReference type="PROSITE" id="PS51819"/>
    </source>
</evidence>
<sequence>MDLVSIRMITADLERLRRFYEQVTELSVTMYTEDFGELKTAGCTLALGSTRTLQFFGPDVARPAENRSAIIEFRVDDVDAAFDRLLPLIEPTLVQKPTTMPWGNRSLLFRDPDGNLVNLFTPLSPEARARISR</sequence>
<dbReference type="SUPFAM" id="SSF54593">
    <property type="entry name" value="Glyoxalase/Bleomycin resistance protein/Dihydroxybiphenyl dioxygenase"/>
    <property type="match status" value="1"/>
</dbReference>
<name>A0A7V8FV45_9BURK</name>
<dbReference type="PANTHER" id="PTHR43048">
    <property type="entry name" value="METHYLMALONYL-COA EPIMERASE"/>
    <property type="match status" value="1"/>
</dbReference>
<dbReference type="InterPro" id="IPR004360">
    <property type="entry name" value="Glyas_Fos-R_dOase_dom"/>
</dbReference>
<dbReference type="InterPro" id="IPR037523">
    <property type="entry name" value="VOC_core"/>
</dbReference>
<protein>
    <recommendedName>
        <fullName evidence="2">VOC domain-containing protein</fullName>
    </recommendedName>
</protein>
<evidence type="ECO:0000313" key="3">
    <source>
        <dbReference type="EMBL" id="KAF1041986.1"/>
    </source>
</evidence>
<keyword evidence="1" id="KW-0479">Metal-binding</keyword>
<dbReference type="Proteomes" id="UP000462435">
    <property type="component" value="Unassembled WGS sequence"/>
</dbReference>
<dbReference type="Pfam" id="PF00903">
    <property type="entry name" value="Glyoxalase"/>
    <property type="match status" value="1"/>
</dbReference>
<proteinExistence type="predicted"/>
<feature type="domain" description="VOC" evidence="2">
    <location>
        <begin position="2"/>
        <end position="122"/>
    </location>
</feature>
<dbReference type="EMBL" id="WNDX01000098">
    <property type="protein sequence ID" value="KAF1041986.1"/>
    <property type="molecule type" value="Genomic_DNA"/>
</dbReference>
<dbReference type="Gene3D" id="3.10.180.10">
    <property type="entry name" value="2,3-Dihydroxybiphenyl 1,2-Dioxygenase, domain 1"/>
    <property type="match status" value="1"/>
</dbReference>
<reference evidence="4" key="1">
    <citation type="journal article" date="2020" name="MBio">
        <title>Horizontal gene transfer to a defensive symbiont with a reduced genome amongst a multipartite beetle microbiome.</title>
        <authorList>
            <person name="Waterworth S.C."/>
            <person name="Florez L.V."/>
            <person name="Rees E.R."/>
            <person name="Hertweck C."/>
            <person name="Kaltenpoth M."/>
            <person name="Kwan J.C."/>
        </authorList>
    </citation>
    <scope>NUCLEOTIDE SEQUENCE [LARGE SCALE GENOMIC DNA]</scope>
</reference>
<dbReference type="GO" id="GO:0004493">
    <property type="term" value="F:methylmalonyl-CoA epimerase activity"/>
    <property type="evidence" value="ECO:0007669"/>
    <property type="project" value="TreeGrafter"/>
</dbReference>
<dbReference type="GO" id="GO:0046491">
    <property type="term" value="P:L-methylmalonyl-CoA metabolic process"/>
    <property type="evidence" value="ECO:0007669"/>
    <property type="project" value="TreeGrafter"/>
</dbReference>
<accession>A0A7V8FV45</accession>
<organism evidence="3 4">
    <name type="scientific">Herbaspirillum frisingense</name>
    <dbReference type="NCBI Taxonomy" id="92645"/>
    <lineage>
        <taxon>Bacteria</taxon>
        <taxon>Pseudomonadati</taxon>
        <taxon>Pseudomonadota</taxon>
        <taxon>Betaproteobacteria</taxon>
        <taxon>Burkholderiales</taxon>
        <taxon>Oxalobacteraceae</taxon>
        <taxon>Herbaspirillum</taxon>
    </lineage>
</organism>
<dbReference type="InterPro" id="IPR051785">
    <property type="entry name" value="MMCE/EMCE_epimerase"/>
</dbReference>
<dbReference type="AlphaFoldDB" id="A0A7V8FV45"/>
<dbReference type="InterPro" id="IPR029068">
    <property type="entry name" value="Glyas_Bleomycin-R_OHBP_Dase"/>
</dbReference>
<evidence type="ECO:0000313" key="4">
    <source>
        <dbReference type="Proteomes" id="UP000462435"/>
    </source>
</evidence>
<comment type="caution">
    <text evidence="3">The sequence shown here is derived from an EMBL/GenBank/DDBJ whole genome shotgun (WGS) entry which is preliminary data.</text>
</comment>
<dbReference type="PANTHER" id="PTHR43048:SF4">
    <property type="entry name" value="RING-CLEAVING DIOXYGENASE-RELATED"/>
    <property type="match status" value="1"/>
</dbReference>
<dbReference type="GO" id="GO:0046872">
    <property type="term" value="F:metal ion binding"/>
    <property type="evidence" value="ECO:0007669"/>
    <property type="project" value="UniProtKB-KW"/>
</dbReference>
<gene>
    <name evidence="3" type="ORF">GAK35_02965</name>
</gene>
<dbReference type="PROSITE" id="PS51819">
    <property type="entry name" value="VOC"/>
    <property type="match status" value="1"/>
</dbReference>
<evidence type="ECO:0000256" key="1">
    <source>
        <dbReference type="ARBA" id="ARBA00022723"/>
    </source>
</evidence>